<dbReference type="PANTHER" id="PTHR36302:SF1">
    <property type="entry name" value="COPPER CHAPERONE PCU(A)C"/>
    <property type="match status" value="1"/>
</dbReference>
<dbReference type="InterPro" id="IPR036182">
    <property type="entry name" value="PCuAC_sf"/>
</dbReference>
<dbReference type="Proteomes" id="UP000652567">
    <property type="component" value="Unassembled WGS sequence"/>
</dbReference>
<proteinExistence type="predicted"/>
<reference evidence="2" key="1">
    <citation type="submission" date="2018-07" db="EMBL/GenBank/DDBJ databases">
        <title>Genome assembly of strain Ka43.</title>
        <authorList>
            <person name="Kukolya J."/>
            <person name="Nagy I."/>
            <person name="Horvath B."/>
            <person name="Toth A."/>
        </authorList>
    </citation>
    <scope>NUCLEOTIDE SEQUENCE</scope>
    <source>
        <strain evidence="2">KB43</strain>
    </source>
</reference>
<dbReference type="Gene3D" id="2.60.40.1890">
    <property type="entry name" value="PCu(A)C copper chaperone"/>
    <property type="match status" value="1"/>
</dbReference>
<dbReference type="InterPro" id="IPR058248">
    <property type="entry name" value="Lxx211020-like"/>
</dbReference>
<dbReference type="RefSeq" id="WP_193907996.1">
    <property type="nucleotide sequence ID" value="NZ_PRDL01000001.1"/>
</dbReference>
<dbReference type="PANTHER" id="PTHR36302">
    <property type="entry name" value="BLR7088 PROTEIN"/>
    <property type="match status" value="1"/>
</dbReference>
<evidence type="ECO:0000256" key="1">
    <source>
        <dbReference type="SAM" id="SignalP"/>
    </source>
</evidence>
<keyword evidence="1" id="KW-0732">Signal</keyword>
<gene>
    <name evidence="2" type="ORF">C4F51_05825</name>
</gene>
<name>A0A928V4G4_9GAMM</name>
<organism evidence="2 3">
    <name type="scientific">Cellvibrio polysaccharolyticus</name>
    <dbReference type="NCBI Taxonomy" id="2082724"/>
    <lineage>
        <taxon>Bacteria</taxon>
        <taxon>Pseudomonadati</taxon>
        <taxon>Pseudomonadota</taxon>
        <taxon>Gammaproteobacteria</taxon>
        <taxon>Cellvibrionales</taxon>
        <taxon>Cellvibrionaceae</taxon>
        <taxon>Cellvibrio</taxon>
    </lineage>
</organism>
<evidence type="ECO:0000313" key="2">
    <source>
        <dbReference type="EMBL" id="MBE8716706.1"/>
    </source>
</evidence>
<sequence length="162" mass="17369">MKTLAKLQYRLALIVAVLFSSFLSAADDSLPAASDAWFYLPIPGQSVSAAYLTLSNNTPQDLVLTSVTLAEALRAEIHDHRMVDGMMQMRPTPDVQVPAGQSIEFAPGGLHVMLYGVSPALTAGDKVNLQLHFEGDMSVAVSAKVLLRSSDGVSELLKKEGR</sequence>
<dbReference type="SUPFAM" id="SSF110087">
    <property type="entry name" value="DR1885-like metal-binding protein"/>
    <property type="match status" value="1"/>
</dbReference>
<protein>
    <submittedName>
        <fullName evidence="2">Copper chaperone PCu(A)C</fullName>
    </submittedName>
</protein>
<feature type="signal peptide" evidence="1">
    <location>
        <begin position="1"/>
        <end position="25"/>
    </location>
</feature>
<comment type="caution">
    <text evidence="2">The sequence shown here is derived from an EMBL/GenBank/DDBJ whole genome shotgun (WGS) entry which is preliminary data.</text>
</comment>
<accession>A0A928V4G4</accession>
<dbReference type="EMBL" id="PRDL01000001">
    <property type="protein sequence ID" value="MBE8716706.1"/>
    <property type="molecule type" value="Genomic_DNA"/>
</dbReference>
<feature type="chain" id="PRO_5037933178" evidence="1">
    <location>
        <begin position="26"/>
        <end position="162"/>
    </location>
</feature>
<keyword evidence="3" id="KW-1185">Reference proteome</keyword>
<dbReference type="AlphaFoldDB" id="A0A928V4G4"/>
<dbReference type="InterPro" id="IPR007410">
    <property type="entry name" value="LpqE-like"/>
</dbReference>
<dbReference type="Pfam" id="PF04314">
    <property type="entry name" value="PCuAC"/>
    <property type="match status" value="1"/>
</dbReference>
<evidence type="ECO:0000313" key="3">
    <source>
        <dbReference type="Proteomes" id="UP000652567"/>
    </source>
</evidence>